<gene>
    <name evidence="2" type="ORF">SAMN05661093_05989</name>
</gene>
<dbReference type="GO" id="GO:0007165">
    <property type="term" value="P:signal transduction"/>
    <property type="evidence" value="ECO:0007669"/>
    <property type="project" value="TreeGrafter"/>
</dbReference>
<evidence type="ECO:0000256" key="1">
    <source>
        <dbReference type="PIRSR" id="PIRSR600760-2"/>
    </source>
</evidence>
<feature type="binding site" evidence="1">
    <location>
        <position position="246"/>
    </location>
    <ligand>
        <name>Mg(2+)</name>
        <dbReference type="ChEBI" id="CHEBI:18420"/>
        <label>1</label>
        <note>catalytic</note>
    </ligand>
</feature>
<keyword evidence="1" id="KW-0479">Metal-binding</keyword>
<protein>
    <submittedName>
        <fullName evidence="2">Histidinol-phosphatase</fullName>
    </submittedName>
</protein>
<dbReference type="PANTHER" id="PTHR20854:SF4">
    <property type="entry name" value="INOSITOL-1-MONOPHOSPHATASE-RELATED"/>
    <property type="match status" value="1"/>
</dbReference>
<dbReference type="Proteomes" id="UP000192674">
    <property type="component" value="Unassembled WGS sequence"/>
</dbReference>
<comment type="cofactor">
    <cofactor evidence="1">
        <name>Mg(2+)</name>
        <dbReference type="ChEBI" id="CHEBI:18420"/>
    </cofactor>
</comment>
<dbReference type="GO" id="GO:0046872">
    <property type="term" value="F:metal ion binding"/>
    <property type="evidence" value="ECO:0007669"/>
    <property type="project" value="UniProtKB-KW"/>
</dbReference>
<evidence type="ECO:0000313" key="2">
    <source>
        <dbReference type="EMBL" id="SMD18957.1"/>
    </source>
</evidence>
<dbReference type="PRINTS" id="PR00377">
    <property type="entry name" value="IMPHPHTASES"/>
</dbReference>
<dbReference type="AlphaFoldDB" id="A0A1W2FAH5"/>
<accession>A0A1W2FAH5</accession>
<feature type="binding site" evidence="1">
    <location>
        <position position="77"/>
    </location>
    <ligand>
        <name>Mg(2+)</name>
        <dbReference type="ChEBI" id="CHEBI:18420"/>
        <label>1</label>
        <note>catalytic</note>
    </ligand>
</feature>
<dbReference type="OrthoDB" id="9772456at2"/>
<proteinExistence type="predicted"/>
<dbReference type="PANTHER" id="PTHR20854">
    <property type="entry name" value="INOSITOL MONOPHOSPHATASE"/>
    <property type="match status" value="1"/>
</dbReference>
<dbReference type="EMBL" id="FWXV01000005">
    <property type="protein sequence ID" value="SMD18957.1"/>
    <property type="molecule type" value="Genomic_DNA"/>
</dbReference>
<dbReference type="RefSeq" id="WP_084430180.1">
    <property type="nucleotide sequence ID" value="NZ_FWXV01000005.1"/>
</dbReference>
<feature type="binding site" evidence="1">
    <location>
        <position position="94"/>
    </location>
    <ligand>
        <name>Mg(2+)</name>
        <dbReference type="ChEBI" id="CHEBI:18420"/>
        <label>1</label>
        <note>catalytic</note>
    </ligand>
</feature>
<reference evidence="2 3" key="1">
    <citation type="submission" date="2017-04" db="EMBL/GenBank/DDBJ databases">
        <authorList>
            <person name="Afonso C.L."/>
            <person name="Miller P.J."/>
            <person name="Scott M.A."/>
            <person name="Spackman E."/>
            <person name="Goraichik I."/>
            <person name="Dimitrov K.M."/>
            <person name="Suarez D.L."/>
            <person name="Swayne D.E."/>
        </authorList>
    </citation>
    <scope>NUCLEOTIDE SEQUENCE [LARGE SCALE GENOMIC DNA]</scope>
    <source>
        <strain evidence="2 3">DSM 43828</strain>
    </source>
</reference>
<dbReference type="Gene3D" id="3.40.190.80">
    <property type="match status" value="1"/>
</dbReference>
<dbReference type="InterPro" id="IPR000760">
    <property type="entry name" value="Inositol_monophosphatase-like"/>
</dbReference>
<dbReference type="Pfam" id="PF00459">
    <property type="entry name" value="Inositol_P"/>
    <property type="match status" value="1"/>
</dbReference>
<keyword evidence="3" id="KW-1185">Reference proteome</keyword>
<feature type="binding site" evidence="1">
    <location>
        <position position="95"/>
    </location>
    <ligand>
        <name>Mg(2+)</name>
        <dbReference type="ChEBI" id="CHEBI:18420"/>
        <label>1</label>
        <note>catalytic</note>
    </ligand>
</feature>
<dbReference type="SUPFAM" id="SSF56655">
    <property type="entry name" value="Carbohydrate phosphatase"/>
    <property type="match status" value="1"/>
</dbReference>
<dbReference type="GO" id="GO:0006020">
    <property type="term" value="P:inositol metabolic process"/>
    <property type="evidence" value="ECO:0007669"/>
    <property type="project" value="TreeGrafter"/>
</dbReference>
<organism evidence="2 3">
    <name type="scientific">Kibdelosporangium aridum</name>
    <dbReference type="NCBI Taxonomy" id="2030"/>
    <lineage>
        <taxon>Bacteria</taxon>
        <taxon>Bacillati</taxon>
        <taxon>Actinomycetota</taxon>
        <taxon>Actinomycetes</taxon>
        <taxon>Pseudonocardiales</taxon>
        <taxon>Pseudonocardiaceae</taxon>
        <taxon>Kibdelosporangium</taxon>
    </lineage>
</organism>
<feature type="binding site" evidence="1">
    <location>
        <position position="92"/>
    </location>
    <ligand>
        <name>Mg(2+)</name>
        <dbReference type="ChEBI" id="CHEBI:18420"/>
        <label>1</label>
        <note>catalytic</note>
    </ligand>
</feature>
<dbReference type="Gene3D" id="3.30.540.10">
    <property type="entry name" value="Fructose-1,6-Bisphosphatase, subunit A, domain 1"/>
    <property type="match status" value="1"/>
</dbReference>
<dbReference type="GO" id="GO:0008934">
    <property type="term" value="F:inositol monophosphate 1-phosphatase activity"/>
    <property type="evidence" value="ECO:0007669"/>
    <property type="project" value="TreeGrafter"/>
</dbReference>
<keyword evidence="1" id="KW-0460">Magnesium</keyword>
<sequence>MTNAEARQAHGAPADLELAHRLADHADAIASRHFATGGIAWQTKSDGSPVTAVDREIEHAVRALINQTHANDTFLGEEFGAQGHGHRRWIVDAIDGTTSFLAGEPEWGTLIALAEGDAVSLGVVTAPACQTRWWATRGSGAWSTSLPMDHTAAPTRLAVTTATDLHDAAIGIWPPPARLNTRDRQRAANLAKQARTTLPALDWHSTPPPTTTIRKPSTGSGTCHGALLVATGKLDAFLLQGAGLWDIAALVPIVEEAGGIYSDLSDDRHGDTRTALFSTPALHHQILDITARTT</sequence>
<evidence type="ECO:0000313" key="3">
    <source>
        <dbReference type="Proteomes" id="UP000192674"/>
    </source>
</evidence>
<name>A0A1W2FAH5_KIBAR</name>